<dbReference type="OrthoDB" id="5879099at2"/>
<proteinExistence type="predicted"/>
<organism evidence="1 2">
    <name type="scientific">Vibrio pectenicida</name>
    <dbReference type="NCBI Taxonomy" id="62763"/>
    <lineage>
        <taxon>Bacteria</taxon>
        <taxon>Pseudomonadati</taxon>
        <taxon>Pseudomonadota</taxon>
        <taxon>Gammaproteobacteria</taxon>
        <taxon>Vibrionales</taxon>
        <taxon>Vibrionaceae</taxon>
        <taxon>Vibrio</taxon>
    </lineage>
</organism>
<comment type="caution">
    <text evidence="1">The sequence shown here is derived from an EMBL/GenBank/DDBJ whole genome shotgun (WGS) entry which is preliminary data.</text>
</comment>
<name>A0A3R9F6C3_9VIBR</name>
<keyword evidence="2" id="KW-1185">Reference proteome</keyword>
<dbReference type="Pfam" id="PF11140">
    <property type="entry name" value="DUF2913"/>
    <property type="match status" value="1"/>
</dbReference>
<dbReference type="AlphaFoldDB" id="A0A3R9F6C3"/>
<reference evidence="1 2" key="1">
    <citation type="submission" date="2018-12" db="EMBL/GenBank/DDBJ databases">
        <title>Genomic taxonomy of the Vibrionaceae family.</title>
        <authorList>
            <person name="Gomez-Gil B."/>
            <person name="Enciso-Ibarra K."/>
        </authorList>
    </citation>
    <scope>NUCLEOTIDE SEQUENCE [LARGE SCALE GENOMIC DNA]</scope>
    <source>
        <strain evidence="1 2">CAIM 594</strain>
    </source>
</reference>
<gene>
    <name evidence="1" type="ORF">EJA03_11825</name>
</gene>
<protein>
    <submittedName>
        <fullName evidence="1">DUF2913 family protein</fullName>
    </submittedName>
</protein>
<evidence type="ECO:0000313" key="1">
    <source>
        <dbReference type="EMBL" id="RSD30867.1"/>
    </source>
</evidence>
<accession>A0A3R9F6C3</accession>
<sequence length="206" mass="23607">MSLKLKYHQAFSEVVLHALLHILMQKAQSTRFIPSKRSNDIFVKYLKAQLNRSRYSVCKKDIKTMIGIARKGGNLLVRLFELHQMNLDYRAKFSQADELYILLNNLCEQHGYSSMLALDGQLADEVSNDTIYMTQKEIEMGFDEENRQTKALNFWIKTPHPPRVVECVGLTSPYTATIKVTDEQGITHFILTRKDVVKSALVSLAP</sequence>
<dbReference type="EMBL" id="RSFA01000050">
    <property type="protein sequence ID" value="RSD30867.1"/>
    <property type="molecule type" value="Genomic_DNA"/>
</dbReference>
<evidence type="ECO:0000313" key="2">
    <source>
        <dbReference type="Proteomes" id="UP000269041"/>
    </source>
</evidence>
<dbReference type="Proteomes" id="UP000269041">
    <property type="component" value="Unassembled WGS sequence"/>
</dbReference>
<dbReference type="RefSeq" id="WP_125321777.1">
    <property type="nucleotide sequence ID" value="NZ_AP024889.1"/>
</dbReference>
<dbReference type="InterPro" id="IPR021316">
    <property type="entry name" value="DUF2913"/>
</dbReference>